<evidence type="ECO:0000313" key="1">
    <source>
        <dbReference type="EMBL" id="GMG35565.1"/>
    </source>
</evidence>
<reference evidence="1" key="1">
    <citation type="submission" date="2023-04" db="EMBL/GenBank/DDBJ databases">
        <title>Ambrosiozyma monospora NBRC 1965.</title>
        <authorList>
            <person name="Ichikawa N."/>
            <person name="Sato H."/>
            <person name="Tonouchi N."/>
        </authorList>
    </citation>
    <scope>NUCLEOTIDE SEQUENCE</scope>
    <source>
        <strain evidence="1">NBRC 1965</strain>
    </source>
</reference>
<gene>
    <name evidence="1" type="ORF">Amon01_000455800</name>
</gene>
<dbReference type="AlphaFoldDB" id="A0A9W6Z0I6"/>
<name>A0A9W6Z0I6_AMBMO</name>
<keyword evidence="2" id="KW-1185">Reference proteome</keyword>
<protein>
    <submittedName>
        <fullName evidence="1">Unnamed protein product</fullName>
    </submittedName>
</protein>
<proteinExistence type="predicted"/>
<dbReference type="Proteomes" id="UP001165063">
    <property type="component" value="Unassembled WGS sequence"/>
</dbReference>
<accession>A0A9W6Z0I6</accession>
<evidence type="ECO:0000313" key="2">
    <source>
        <dbReference type="Proteomes" id="UP001165063"/>
    </source>
</evidence>
<sequence length="66" mass="7558">MFSSNKNDQQNNTETEAYKARMNFGAEKEKQILNEIRNSKKQTNSVFESQFAGGYFNLALTFITSP</sequence>
<organism evidence="1 2">
    <name type="scientific">Ambrosiozyma monospora</name>
    <name type="common">Yeast</name>
    <name type="synonym">Endomycopsis monosporus</name>
    <dbReference type="NCBI Taxonomy" id="43982"/>
    <lineage>
        <taxon>Eukaryota</taxon>
        <taxon>Fungi</taxon>
        <taxon>Dikarya</taxon>
        <taxon>Ascomycota</taxon>
        <taxon>Saccharomycotina</taxon>
        <taxon>Pichiomycetes</taxon>
        <taxon>Pichiales</taxon>
        <taxon>Pichiaceae</taxon>
        <taxon>Ambrosiozyma</taxon>
    </lineage>
</organism>
<comment type="caution">
    <text evidence="1">The sequence shown here is derived from an EMBL/GenBank/DDBJ whole genome shotgun (WGS) entry which is preliminary data.</text>
</comment>
<dbReference type="OrthoDB" id="4010645at2759"/>
<dbReference type="EMBL" id="BSXU01002225">
    <property type="protein sequence ID" value="GMG35565.1"/>
    <property type="molecule type" value="Genomic_DNA"/>
</dbReference>